<evidence type="ECO:0000313" key="1">
    <source>
        <dbReference type="EMBL" id="XRJ22042.1"/>
    </source>
</evidence>
<keyword evidence="1" id="KW-0614">Plasmid</keyword>
<geneLocation type="plasmid" evidence="1 2">
    <name>p48N_4</name>
</geneLocation>
<dbReference type="EMBL" id="CP137693">
    <property type="protein sequence ID" value="XRJ22042.1"/>
    <property type="molecule type" value="Genomic_DNA"/>
</dbReference>
<gene>
    <name evidence="1" type="ORF">DEQ67_019785</name>
</gene>
<protein>
    <submittedName>
        <fullName evidence="1">ThuA domain-containing protein</fullName>
    </submittedName>
</protein>
<evidence type="ECO:0000313" key="2">
    <source>
        <dbReference type="Proteomes" id="UP000257089"/>
    </source>
</evidence>
<sequence length="1741" mass="186476">MTHDDTTRESNPDDDGDRLNINRRDFMKVSGAGAANFLGASGVAQAQQLTADDTIRLVATEGDVLAAYTNEESVIEGSGLADAISDWREGDLTTNSLLTGINSWRNGTEIETAADSFSWVATEPDEMADTANPTLVMHEGEEYEIELSNAMDEDITFMLADPTGEVMESFSTMEGSGDSETVSFTAESSMAMYYAEEHPEQMRGSVEITPPPAEDTISVLMMGGPQGGSHNAPARQVQLTEYMLNRGIEVQYTDRLEDLEPDVLHRYDAWVMIDNRGANYGQSLTAEQEQSIVEFVENGGGFIPIHSASACFTGSDAYMNLVGGEFAAHNYGEMTTNFAQPSHPILSTLDPITVEDETYRHTNLNDDIDVLAYAQFPEGDSIPEYDEGRDQGEPWSWTRTQGDGRVFYTAWGHGRAPWATDGFKALIENAIRWVTKNEDTIADDTTVLNDLEFIDADIPYYPPPEGSLLTPEVPEEVGSGTSWNRMQRALNPSETVRRTITPEGFDLEPFVTEADLPDDARGNILDAKFDARGRVWLSVTRDYPNELGQNRDKIVVCEDTDGDGEADEFTVFADGLSIPTSMVVVDDGVVVADLDDPGESGKMVHLADTDGDGEADERTVLFSGFGNGDTHAGPNELAHGIDNWIWGQVGYSGFSGTVAGEERNFSSSVFRFKLEDGSVTDFEIVGTLPGNQAGLGFTEEGLAFGSAATSGRPSNYFAIPHQYYDLIEGTGPNDFGAASDTNRFLPVTDRVRQVDLHGGYTAATGHTIYTAREYPEKYWNNTGFVGGGTGNLLGTFFLSQDGAGYTNHYAHNIAAATDAWFAPSYSSVGPDGMLWFIDWYNYIYQHNPTPDGFENGPGNAYMSEVRDHATARLFRVVYGDDDGYEPTDLSDASVSELVAALSNTNMFWRQTAQRLLVERNETGALSALVDLVATETLDETGLDPAAIHALWTMHGLGALDADTGNATAIQAALGALTHSSAGVRLTALRVLPSTAETRGAILDNGLLDDEDGRVAMWALVALAQTPADDASGEAVYQMISDESNYRDTVLVDAASLAGATHADGFIPAYEANEDTSDGGDGGDDLPNLLENPSFETPAGGDTGDADAMPAGWSNTDYSGSPEFSYAETGYEGDRSVQVSSSEGADASWNTTVAVDPNTEYTLSAYVRTDGLELVDGTAIGEGPLGATINVEQIANTDSGTQWDTIPSGLTGTNDWTELSTTIDSGDLEELQINCLFGGYGEATGTAWFDSVSLTDPDGTDVLSNGSFEESTGSSEPAMPADWSTNTFTGTAEYTYADAGQDGSQSVQISSTEGADAVWLVDGISVQPETEYTLSGWIRTENVQASDSARGALFNVHSTDFETEPLTGTNDWTEVSTTFTTGADTTTVQINCLFGGYGTATGTAWFDNVSLTDPDGNNLLPNASFEEGAGTDSPSDPESPANWEGTTYGGTAEFTYTSDVSRTGEYSVRVDSTEGADASWTQYRDDLEPNSEYRFRAWVRTSDDFSNSEDGTGEIGSSYGVTINVHSLGQGSVTDYYTEPVEGWQLLETTFSTGASPGEFQLNLLFGGWGDATGTVWFDDTELTRIGGSGNGLELVYDRVTAHVEATSGGGDDGGSDDGGSDDDGSDVIPSDSTIELEAESNEGWTGVAPSGIADATNPTLTLEAGGEYTLTWTNRNGAPHNFEIVNGDDSTVNDISTSYLSTQGESQTVTFTVTDAMAEYVCRAHQLRMRGTIEIASSGGN</sequence>
<dbReference type="Proteomes" id="UP000257089">
    <property type="component" value="Plasmid p48N_4"/>
</dbReference>
<accession>A0ACD5I6N2</accession>
<proteinExistence type="predicted"/>
<reference evidence="1" key="1">
    <citation type="submission" date="2023-10" db="EMBL/GenBank/DDBJ databases">
        <title>A new archaeal virus that suppresses the transcription of host immunity genes.</title>
        <authorList>
            <person name="Turgeman-Grott I."/>
            <person name="Golan N."/>
            <person name="Neri U."/>
            <person name="Naki D."/>
            <person name="Altman N."/>
            <person name="Eizenshtein K."/>
            <person name="Choudhary D."/>
            <person name="Levi R."/>
            <person name="Himani H."/>
            <person name="Reshef L."/>
            <person name="Papke T.R."/>
            <person name="Gophna U."/>
        </authorList>
    </citation>
    <scope>NUCLEOTIDE SEQUENCE</scope>
    <source>
        <strain evidence="1">Atlit-48N</strain>
    </source>
</reference>
<organism evidence="1 2">
    <name type="scientific">Haloferax sp. Atlit-48N</name>
    <dbReference type="NCBI Taxonomy" id="2077198"/>
    <lineage>
        <taxon>Archaea</taxon>
        <taxon>Methanobacteriati</taxon>
        <taxon>Methanobacteriota</taxon>
        <taxon>Stenosarchaea group</taxon>
        <taxon>Halobacteria</taxon>
        <taxon>Halobacteriales</taxon>
        <taxon>Haloferacaceae</taxon>
        <taxon>Haloferax</taxon>
    </lineage>
</organism>
<name>A0ACD5I6N2_9EURY</name>